<dbReference type="AlphaFoldDB" id="A0A1M5MU22"/>
<dbReference type="EMBL" id="FQVW01000065">
    <property type="protein sequence ID" value="SHG80786.1"/>
    <property type="molecule type" value="Genomic_DNA"/>
</dbReference>
<keyword evidence="2" id="KW-1185">Reference proteome</keyword>
<gene>
    <name evidence="1" type="ORF">SAMN05216225_10658</name>
</gene>
<evidence type="ECO:0000313" key="2">
    <source>
        <dbReference type="Proteomes" id="UP000183988"/>
    </source>
</evidence>
<dbReference type="Proteomes" id="UP000183988">
    <property type="component" value="Unassembled WGS sequence"/>
</dbReference>
<protein>
    <submittedName>
        <fullName evidence="1">Uncharacterized protein</fullName>
    </submittedName>
</protein>
<proteinExistence type="predicted"/>
<sequence length="79" mass="9272">MNGESLFQEVHMLIINLFDGGITLKNYYNPEVKYLLLPKSDKKESILYNKNEKSWDVPAIGPRPPYYTNPIYKPYYPSI</sequence>
<evidence type="ECO:0000313" key="1">
    <source>
        <dbReference type="EMBL" id="SHG80786.1"/>
    </source>
</evidence>
<organism evidence="1 2">
    <name type="scientific">Ornithinibacillus halophilus</name>
    <dbReference type="NCBI Taxonomy" id="930117"/>
    <lineage>
        <taxon>Bacteria</taxon>
        <taxon>Bacillati</taxon>
        <taxon>Bacillota</taxon>
        <taxon>Bacilli</taxon>
        <taxon>Bacillales</taxon>
        <taxon>Bacillaceae</taxon>
        <taxon>Ornithinibacillus</taxon>
    </lineage>
</organism>
<name>A0A1M5MU22_9BACI</name>
<reference evidence="1 2" key="1">
    <citation type="submission" date="2016-11" db="EMBL/GenBank/DDBJ databases">
        <authorList>
            <person name="Jaros S."/>
            <person name="Januszkiewicz K."/>
            <person name="Wedrychowicz H."/>
        </authorList>
    </citation>
    <scope>NUCLEOTIDE SEQUENCE [LARGE SCALE GENOMIC DNA]</scope>
    <source>
        <strain evidence="1 2">IBRC-M 10683</strain>
    </source>
</reference>
<accession>A0A1M5MU22</accession>